<gene>
    <name evidence="3" type="primary">LOC117563529</name>
</gene>
<evidence type="ECO:0000313" key="3">
    <source>
        <dbReference type="RefSeq" id="XP_034097799.1"/>
    </source>
</evidence>
<dbReference type="CTD" id="33959"/>
<sequence>MSAYNRKVLMKMCSGSDRLCDMDESGYASFRALHNSTVEAPFLCEETENCLNASNITTTTCGLQKEAESTTLNSMQFQTPSNAYDLNSNSNAINMSQWRNHKSLSLPTTSMATSCGLELEDDEMCCKSPLPLSVTMPPGANKRRKPHTQSHMAHHSSPKKSKKKLFPQATIDPICRTRYYNGIEQLDIVGMLIHNVPALECILSKLSSSTLDTMTKVSQLWAQAVYKSERALERLENHRFKMTLTKENTQHSVKGERKLSRSTTNWNIVPLQPSNAIHKPNNKHDFNFNRNTPMEDSCLLVEQSQRIKCPRCGKSSKVFYNQSIINQTPQRSRYPRTTASLSQTLPHSYSMSQECKPPLTRFFSLDEVKSSSPNENESSKYAFGECTSTLCKFRFCVHCCCAPHPGEKCLVTEMGTPSKVMMPGEKWTPPKPTQRYDSKLSRKKSLKRLNF</sequence>
<feature type="compositionally biased region" description="Basic residues" evidence="1">
    <location>
        <begin position="441"/>
        <end position="451"/>
    </location>
</feature>
<dbReference type="OrthoDB" id="9984940at2759"/>
<reference evidence="3" key="1">
    <citation type="submission" date="2025-08" db="UniProtKB">
        <authorList>
            <consortium name="RefSeq"/>
        </authorList>
    </citation>
    <scope>IDENTIFICATION</scope>
    <source>
        <strain evidence="3">15112-1751.03</strain>
        <tissue evidence="3">Whole Adult</tissue>
    </source>
</reference>
<accession>A0A6P8W2F5</accession>
<organism evidence="2 3">
    <name type="scientific">Drosophila albomicans</name>
    <name type="common">Fruit fly</name>
    <dbReference type="NCBI Taxonomy" id="7291"/>
    <lineage>
        <taxon>Eukaryota</taxon>
        <taxon>Metazoa</taxon>
        <taxon>Ecdysozoa</taxon>
        <taxon>Arthropoda</taxon>
        <taxon>Hexapoda</taxon>
        <taxon>Insecta</taxon>
        <taxon>Pterygota</taxon>
        <taxon>Neoptera</taxon>
        <taxon>Endopterygota</taxon>
        <taxon>Diptera</taxon>
        <taxon>Brachycera</taxon>
        <taxon>Muscomorpha</taxon>
        <taxon>Ephydroidea</taxon>
        <taxon>Drosophilidae</taxon>
        <taxon>Drosophila</taxon>
    </lineage>
</organism>
<dbReference type="PANTHER" id="PTHR15493:SF9">
    <property type="entry name" value="GH14043P"/>
    <property type="match status" value="1"/>
</dbReference>
<dbReference type="GeneID" id="117563529"/>
<protein>
    <submittedName>
        <fullName evidence="3">Uncharacterized protein LOC117563529</fullName>
    </submittedName>
</protein>
<evidence type="ECO:0000256" key="1">
    <source>
        <dbReference type="SAM" id="MobiDB-lite"/>
    </source>
</evidence>
<dbReference type="RefSeq" id="XP_034097799.1">
    <property type="nucleotide sequence ID" value="XM_034241908.2"/>
</dbReference>
<name>A0A6P8W2F5_DROAB</name>
<dbReference type="GO" id="GO:0045835">
    <property type="term" value="P:negative regulation of meiotic nuclear division"/>
    <property type="evidence" value="ECO:0007669"/>
    <property type="project" value="InterPro"/>
</dbReference>
<dbReference type="AlphaFoldDB" id="A0A6P8W2F5"/>
<keyword evidence="2" id="KW-1185">Reference proteome</keyword>
<dbReference type="GO" id="GO:0005634">
    <property type="term" value="C:nucleus"/>
    <property type="evidence" value="ECO:0007669"/>
    <property type="project" value="TreeGrafter"/>
</dbReference>
<feature type="compositionally biased region" description="Basic residues" evidence="1">
    <location>
        <begin position="141"/>
        <end position="165"/>
    </location>
</feature>
<dbReference type="Proteomes" id="UP000515160">
    <property type="component" value="Chromosome 2L"/>
</dbReference>
<evidence type="ECO:0000313" key="2">
    <source>
        <dbReference type="Proteomes" id="UP000515160"/>
    </source>
</evidence>
<feature type="region of interest" description="Disordered" evidence="1">
    <location>
        <begin position="420"/>
        <end position="451"/>
    </location>
</feature>
<dbReference type="PANTHER" id="PTHR15493">
    <property type="entry name" value="F-BOX ONLY PROTEIN 5 AND 43"/>
    <property type="match status" value="1"/>
</dbReference>
<dbReference type="GO" id="GO:0007088">
    <property type="term" value="P:regulation of mitotic nuclear division"/>
    <property type="evidence" value="ECO:0007669"/>
    <property type="project" value="InterPro"/>
</dbReference>
<dbReference type="InterPro" id="IPR047147">
    <property type="entry name" value="FBX5_43"/>
</dbReference>
<feature type="region of interest" description="Disordered" evidence="1">
    <location>
        <begin position="136"/>
        <end position="165"/>
    </location>
</feature>
<proteinExistence type="predicted"/>